<keyword evidence="1" id="KW-0444">Lipid biosynthesis</keyword>
<proteinExistence type="inferred from homology"/>
<dbReference type="SUPFAM" id="SSF56112">
    <property type="entry name" value="Protein kinase-like (PK-like)"/>
    <property type="match status" value="1"/>
</dbReference>
<dbReference type="EMBL" id="OC949993">
    <property type="protein sequence ID" value="CAD7663920.1"/>
    <property type="molecule type" value="Genomic_DNA"/>
</dbReference>
<dbReference type="EMBL" id="CAJPVJ010035168">
    <property type="protein sequence ID" value="CAG2181057.1"/>
    <property type="molecule type" value="Genomic_DNA"/>
</dbReference>
<sequence length="106" mass="12033">MRDKVHEMCRAFLGGQWDHISSDEIVIKILSGGYSNQLYYCSLPDKVQSLNGEPQDVVLRFYGQPNNDGDDYKVTDSLITMLLSERRLGPKLYGVFAGGRLEEYIP</sequence>
<evidence type="ECO:0000256" key="3">
    <source>
        <dbReference type="ARBA" id="ARBA00038211"/>
    </source>
</evidence>
<dbReference type="Pfam" id="PF01633">
    <property type="entry name" value="Choline_kinase"/>
    <property type="match status" value="1"/>
</dbReference>
<dbReference type="AlphaFoldDB" id="A0A7R9MP96"/>
<keyword evidence="2" id="KW-1208">Phospholipid metabolism</keyword>
<dbReference type="GO" id="GO:0004305">
    <property type="term" value="F:ethanolamine kinase activity"/>
    <property type="evidence" value="ECO:0007669"/>
    <property type="project" value="TreeGrafter"/>
</dbReference>
<dbReference type="GO" id="GO:0004103">
    <property type="term" value="F:choline kinase activity"/>
    <property type="evidence" value="ECO:0007669"/>
    <property type="project" value="TreeGrafter"/>
</dbReference>
<dbReference type="PANTHER" id="PTHR22603:SF93">
    <property type="entry name" value="RE24176P"/>
    <property type="match status" value="1"/>
</dbReference>
<dbReference type="Gene3D" id="3.30.200.20">
    <property type="entry name" value="Phosphorylase Kinase, domain 1"/>
    <property type="match status" value="1"/>
</dbReference>
<dbReference type="OrthoDB" id="6514296at2759"/>
<protein>
    <submittedName>
        <fullName evidence="4">Uncharacterized protein</fullName>
    </submittedName>
</protein>
<feature type="non-terminal residue" evidence="4">
    <location>
        <position position="106"/>
    </location>
</feature>
<dbReference type="GO" id="GO:0006646">
    <property type="term" value="P:phosphatidylethanolamine biosynthetic process"/>
    <property type="evidence" value="ECO:0007669"/>
    <property type="project" value="TreeGrafter"/>
</dbReference>
<keyword evidence="5" id="KW-1185">Reference proteome</keyword>
<dbReference type="Gene3D" id="3.90.1200.10">
    <property type="match status" value="1"/>
</dbReference>
<keyword evidence="1" id="KW-0443">Lipid metabolism</keyword>
<name>A0A7R9MP96_9ACAR</name>
<evidence type="ECO:0000313" key="4">
    <source>
        <dbReference type="EMBL" id="CAD7663920.1"/>
    </source>
</evidence>
<dbReference type="InterPro" id="IPR011009">
    <property type="entry name" value="Kinase-like_dom_sf"/>
</dbReference>
<accession>A0A7R9MP96</accession>
<dbReference type="Proteomes" id="UP000728032">
    <property type="component" value="Unassembled WGS sequence"/>
</dbReference>
<gene>
    <name evidence="4" type="ORF">ONB1V03_LOCUS20478</name>
</gene>
<comment type="similarity">
    <text evidence="3">Belongs to the choline/ethanolamine kinase family.</text>
</comment>
<dbReference type="GO" id="GO:0005737">
    <property type="term" value="C:cytoplasm"/>
    <property type="evidence" value="ECO:0007669"/>
    <property type="project" value="TreeGrafter"/>
</dbReference>
<organism evidence="4">
    <name type="scientific">Oppiella nova</name>
    <dbReference type="NCBI Taxonomy" id="334625"/>
    <lineage>
        <taxon>Eukaryota</taxon>
        <taxon>Metazoa</taxon>
        <taxon>Ecdysozoa</taxon>
        <taxon>Arthropoda</taxon>
        <taxon>Chelicerata</taxon>
        <taxon>Arachnida</taxon>
        <taxon>Acari</taxon>
        <taxon>Acariformes</taxon>
        <taxon>Sarcoptiformes</taxon>
        <taxon>Oribatida</taxon>
        <taxon>Brachypylina</taxon>
        <taxon>Oppioidea</taxon>
        <taxon>Oppiidae</taxon>
        <taxon>Oppiella</taxon>
    </lineage>
</organism>
<dbReference type="PANTHER" id="PTHR22603">
    <property type="entry name" value="CHOLINE/ETHANOALAMINE KINASE"/>
    <property type="match status" value="1"/>
</dbReference>
<evidence type="ECO:0000256" key="1">
    <source>
        <dbReference type="ARBA" id="ARBA00023209"/>
    </source>
</evidence>
<keyword evidence="1" id="KW-0594">Phospholipid biosynthesis</keyword>
<evidence type="ECO:0000256" key="2">
    <source>
        <dbReference type="ARBA" id="ARBA00023264"/>
    </source>
</evidence>
<reference evidence="4" key="1">
    <citation type="submission" date="2020-11" db="EMBL/GenBank/DDBJ databases">
        <authorList>
            <person name="Tran Van P."/>
        </authorList>
    </citation>
    <scope>NUCLEOTIDE SEQUENCE</scope>
</reference>
<evidence type="ECO:0000313" key="5">
    <source>
        <dbReference type="Proteomes" id="UP000728032"/>
    </source>
</evidence>